<keyword evidence="5 8" id="KW-1133">Transmembrane helix</keyword>
<reference evidence="10" key="1">
    <citation type="journal article" date="2019" name="Int. J. Syst. Evol. Microbiol.">
        <title>The Global Catalogue of Microorganisms (GCM) 10K type strain sequencing project: providing services to taxonomists for standard genome sequencing and annotation.</title>
        <authorList>
            <consortium name="The Broad Institute Genomics Platform"/>
            <consortium name="The Broad Institute Genome Sequencing Center for Infectious Disease"/>
            <person name="Wu L."/>
            <person name="Ma J."/>
        </authorList>
    </citation>
    <scope>NUCLEOTIDE SEQUENCE [LARGE SCALE GENOMIC DNA]</scope>
    <source>
        <strain evidence="10">CCUG 49571</strain>
    </source>
</reference>
<keyword evidence="3" id="KW-1003">Cell membrane</keyword>
<dbReference type="InterPro" id="IPR045324">
    <property type="entry name" value="Small_multidrug_res"/>
</dbReference>
<accession>A0ABV9F812</accession>
<feature type="transmembrane region" description="Helical" evidence="8">
    <location>
        <begin position="84"/>
        <end position="102"/>
    </location>
</feature>
<name>A0ABV9F812_9BACL</name>
<keyword evidence="4 7" id="KW-0812">Transmembrane</keyword>
<evidence type="ECO:0000256" key="4">
    <source>
        <dbReference type="ARBA" id="ARBA00022692"/>
    </source>
</evidence>
<keyword evidence="2" id="KW-0813">Transport</keyword>
<dbReference type="InterPro" id="IPR037185">
    <property type="entry name" value="EmrE-like"/>
</dbReference>
<organism evidence="9 10">
    <name type="scientific">Cohnella hongkongensis</name>
    <dbReference type="NCBI Taxonomy" id="178337"/>
    <lineage>
        <taxon>Bacteria</taxon>
        <taxon>Bacillati</taxon>
        <taxon>Bacillota</taxon>
        <taxon>Bacilli</taxon>
        <taxon>Bacillales</taxon>
        <taxon>Paenibacillaceae</taxon>
        <taxon>Cohnella</taxon>
    </lineage>
</organism>
<feature type="transmembrane region" description="Helical" evidence="8">
    <location>
        <begin position="57"/>
        <end position="78"/>
    </location>
</feature>
<dbReference type="PANTHER" id="PTHR30561">
    <property type="entry name" value="SMR FAMILY PROTON-DEPENDENT DRUG EFFLUX TRANSPORTER SUGE"/>
    <property type="match status" value="1"/>
</dbReference>
<proteinExistence type="inferred from homology"/>
<evidence type="ECO:0000256" key="2">
    <source>
        <dbReference type="ARBA" id="ARBA00022448"/>
    </source>
</evidence>
<dbReference type="InterPro" id="IPR000390">
    <property type="entry name" value="Small_drug/metabolite_transptr"/>
</dbReference>
<dbReference type="EMBL" id="JBHSEP010000001">
    <property type="protein sequence ID" value="MFC4597158.1"/>
    <property type="molecule type" value="Genomic_DNA"/>
</dbReference>
<evidence type="ECO:0000256" key="8">
    <source>
        <dbReference type="SAM" id="Phobius"/>
    </source>
</evidence>
<protein>
    <submittedName>
        <fullName evidence="9">DMT family transporter</fullName>
    </submittedName>
</protein>
<evidence type="ECO:0000256" key="6">
    <source>
        <dbReference type="ARBA" id="ARBA00023136"/>
    </source>
</evidence>
<evidence type="ECO:0000256" key="5">
    <source>
        <dbReference type="ARBA" id="ARBA00022989"/>
    </source>
</evidence>
<dbReference type="PANTHER" id="PTHR30561:SF1">
    <property type="entry name" value="MULTIDRUG TRANSPORTER EMRE"/>
    <property type="match status" value="1"/>
</dbReference>
<keyword evidence="10" id="KW-1185">Reference proteome</keyword>
<dbReference type="Proteomes" id="UP001596028">
    <property type="component" value="Unassembled WGS sequence"/>
</dbReference>
<feature type="transmembrane region" description="Helical" evidence="8">
    <location>
        <begin position="30"/>
        <end position="50"/>
    </location>
</feature>
<dbReference type="RefSeq" id="WP_378091982.1">
    <property type="nucleotide sequence ID" value="NZ_JBHSEP010000001.1"/>
</dbReference>
<comment type="subcellular location">
    <subcellularLocation>
        <location evidence="1 7">Cell membrane</location>
        <topology evidence="1 7">Multi-pass membrane protein</topology>
    </subcellularLocation>
</comment>
<evidence type="ECO:0000313" key="9">
    <source>
        <dbReference type="EMBL" id="MFC4597158.1"/>
    </source>
</evidence>
<comment type="similarity">
    <text evidence="7">Belongs to the drug/metabolite transporter (DMT) superfamily. Small multidrug resistance (SMR) (TC 2.A.7.1) family.</text>
</comment>
<dbReference type="SUPFAM" id="SSF103481">
    <property type="entry name" value="Multidrug resistance efflux transporter EmrE"/>
    <property type="match status" value="1"/>
</dbReference>
<dbReference type="Gene3D" id="1.10.3730.20">
    <property type="match status" value="1"/>
</dbReference>
<evidence type="ECO:0000256" key="3">
    <source>
        <dbReference type="ARBA" id="ARBA00022475"/>
    </source>
</evidence>
<comment type="caution">
    <text evidence="9">The sequence shown here is derived from an EMBL/GenBank/DDBJ whole genome shotgun (WGS) entry which is preliminary data.</text>
</comment>
<sequence>MGWLFLGLAIIMELFGTVSMKLSESFSRVVPSVLLFVFYGVSFTSLNFALGYMEVSVVYAIWSGVGIVLVALAGFFIFEERLSSASVVWIGVIVIGVIGLSASHRGH</sequence>
<gene>
    <name evidence="9" type="ORF">ACFO3S_02805</name>
</gene>
<evidence type="ECO:0000313" key="10">
    <source>
        <dbReference type="Proteomes" id="UP001596028"/>
    </source>
</evidence>
<evidence type="ECO:0000256" key="1">
    <source>
        <dbReference type="ARBA" id="ARBA00004651"/>
    </source>
</evidence>
<dbReference type="Pfam" id="PF00893">
    <property type="entry name" value="Multi_Drug_Res"/>
    <property type="match status" value="1"/>
</dbReference>
<evidence type="ECO:0000256" key="7">
    <source>
        <dbReference type="RuleBase" id="RU003942"/>
    </source>
</evidence>
<keyword evidence="6 8" id="KW-0472">Membrane</keyword>